<organism evidence="1 2">
    <name type="scientific">Paenibacillus tritici</name>
    <dbReference type="NCBI Taxonomy" id="1873425"/>
    <lineage>
        <taxon>Bacteria</taxon>
        <taxon>Bacillati</taxon>
        <taxon>Bacillota</taxon>
        <taxon>Bacilli</taxon>
        <taxon>Bacillales</taxon>
        <taxon>Paenibacillaceae</taxon>
        <taxon>Paenibacillus</taxon>
    </lineage>
</organism>
<name>A0ABX2DNH6_9BACL</name>
<dbReference type="Proteomes" id="UP000711047">
    <property type="component" value="Unassembled WGS sequence"/>
</dbReference>
<evidence type="ECO:0008006" key="3">
    <source>
        <dbReference type="Google" id="ProtNLM"/>
    </source>
</evidence>
<evidence type="ECO:0000313" key="2">
    <source>
        <dbReference type="Proteomes" id="UP000711047"/>
    </source>
</evidence>
<sequence length="226" mass="23819">MEKHKLPDLLMDGVNTAAGGRYNQVNINGVSRINGALSAHTCKCDGVMKLNGDLAAEEIEMNGNLNLKGNLKVGVMKLNGVLSGEGGLRGERCEMDGMLKLKGNCEVEELIGEGVFHVGGLLSAGVIEFGLHGLSEAGEIGVESLVIRKKGNAAWGRLLGGMVPKFKIGLQAKVIEGDTLDLEYTNAEVVRGGTVIIGEGCTIGRVEYTGELTVHPGAHVGKEEKR</sequence>
<proteinExistence type="predicted"/>
<evidence type="ECO:0000313" key="1">
    <source>
        <dbReference type="EMBL" id="NQX45985.1"/>
    </source>
</evidence>
<keyword evidence="2" id="KW-1185">Reference proteome</keyword>
<dbReference type="EMBL" id="JABMKX010000006">
    <property type="protein sequence ID" value="NQX45985.1"/>
    <property type="molecule type" value="Genomic_DNA"/>
</dbReference>
<gene>
    <name evidence="1" type="ORF">HQN87_11645</name>
</gene>
<dbReference type="RefSeq" id="WP_173132619.1">
    <property type="nucleotide sequence ID" value="NZ_JABMKX010000006.1"/>
</dbReference>
<protein>
    <recommendedName>
        <fullName evidence="3">Cytoplasmic protein</fullName>
    </recommendedName>
</protein>
<reference evidence="1 2" key="1">
    <citation type="submission" date="2020-05" db="EMBL/GenBank/DDBJ databases">
        <title>Paenibacillus glebae, sp. nov., Paenibacillus humi sp. nov., Paenibacillus pedi sp. nov., Paenibacillus terrestris sp. nov. and Paenibacillus terricola sp. nov., isolated from a forest top soil sample.</title>
        <authorList>
            <person name="Qi S."/>
            <person name="Carlier A."/>
            <person name="Cnockaert M."/>
            <person name="Vandamme P."/>
        </authorList>
    </citation>
    <scope>NUCLEOTIDE SEQUENCE [LARGE SCALE GENOMIC DNA]</scope>
    <source>
        <strain evidence="1 2">LMG 29502</strain>
    </source>
</reference>
<accession>A0ABX2DNH6</accession>
<comment type="caution">
    <text evidence="1">The sequence shown here is derived from an EMBL/GenBank/DDBJ whole genome shotgun (WGS) entry which is preliminary data.</text>
</comment>